<dbReference type="EMBL" id="JABBJJ010000006">
    <property type="protein sequence ID" value="NMO13687.1"/>
    <property type="molecule type" value="Genomic_DNA"/>
</dbReference>
<reference evidence="2 3" key="1">
    <citation type="submission" date="2020-04" db="EMBL/GenBank/DDBJ databases">
        <title>Draft genome of Pyxidicoccus fallax type strain.</title>
        <authorList>
            <person name="Whitworth D.E."/>
        </authorList>
    </citation>
    <scope>NUCLEOTIDE SEQUENCE [LARGE SCALE GENOMIC DNA]</scope>
    <source>
        <strain evidence="2 3">DSM 14698</strain>
    </source>
</reference>
<proteinExistence type="predicted"/>
<dbReference type="Pfam" id="PF00144">
    <property type="entry name" value="Beta-lactamase"/>
    <property type="match status" value="1"/>
</dbReference>
<dbReference type="RefSeq" id="WP_169342968.1">
    <property type="nucleotide sequence ID" value="NZ_JABBJJ010000006.1"/>
</dbReference>
<organism evidence="2 3">
    <name type="scientific">Pyxidicoccus fallax</name>
    <dbReference type="NCBI Taxonomy" id="394095"/>
    <lineage>
        <taxon>Bacteria</taxon>
        <taxon>Pseudomonadati</taxon>
        <taxon>Myxococcota</taxon>
        <taxon>Myxococcia</taxon>
        <taxon>Myxococcales</taxon>
        <taxon>Cystobacterineae</taxon>
        <taxon>Myxococcaceae</taxon>
        <taxon>Pyxidicoccus</taxon>
    </lineage>
</organism>
<dbReference type="InterPro" id="IPR012338">
    <property type="entry name" value="Beta-lactam/transpept-like"/>
</dbReference>
<dbReference type="SUPFAM" id="SSF56601">
    <property type="entry name" value="beta-lactamase/transpeptidase-like"/>
    <property type="match status" value="1"/>
</dbReference>
<keyword evidence="3" id="KW-1185">Reference proteome</keyword>
<name>A0A848L5D0_9BACT</name>
<dbReference type="Proteomes" id="UP000518300">
    <property type="component" value="Unassembled WGS sequence"/>
</dbReference>
<dbReference type="Gene3D" id="3.40.710.10">
    <property type="entry name" value="DD-peptidase/beta-lactamase superfamily"/>
    <property type="match status" value="1"/>
</dbReference>
<dbReference type="InterPro" id="IPR001466">
    <property type="entry name" value="Beta-lactam-related"/>
</dbReference>
<accession>A0A848L5D0</accession>
<dbReference type="InterPro" id="IPR050789">
    <property type="entry name" value="Diverse_Enzym_Activities"/>
</dbReference>
<comment type="caution">
    <text evidence="2">The sequence shown here is derived from an EMBL/GenBank/DDBJ whole genome shotgun (WGS) entry which is preliminary data.</text>
</comment>
<gene>
    <name evidence="2" type="ORF">HG543_02250</name>
</gene>
<evidence type="ECO:0000259" key="1">
    <source>
        <dbReference type="Pfam" id="PF00144"/>
    </source>
</evidence>
<dbReference type="PANTHER" id="PTHR43283">
    <property type="entry name" value="BETA-LACTAMASE-RELATED"/>
    <property type="match status" value="1"/>
</dbReference>
<evidence type="ECO:0000313" key="3">
    <source>
        <dbReference type="Proteomes" id="UP000518300"/>
    </source>
</evidence>
<sequence length="400" mass="44432">MSAANLSRVRLGRMHDVMARYVERGEFPGLVTLVSRRGEVHVDALGTQAMGGAPMRRDTLFRITSMTKPITAVAAMILVEECRLRLDEPVERLLPELADRKVLKRLDGPLDDTEPARRSITVRDVLTFRWGFGMIMEPSSTYPIQQAMNAQRLGIGPPTPATPHSPDEWLRRFATLPLMYQPGERWMYDTGAQLLGVLIARASGQSLEAFLRERIFEPLGMKDTGFSVPAEKRERLSSCYAFDPGTGALKLEDGVDGQWSRPPAFPNGANGLVSTADDFLAFGQMLLNGGKLGRERILSRPSVELMTTDQLTPEQKAVSGFFPGFWDNQGWGFGLSMVTRRDGVAAVPGRFGWDGGFGTLWYSDPKEELVAILMTQRLMFPEFSSAFLDFGTLVYQAIDD</sequence>
<dbReference type="AlphaFoldDB" id="A0A848L5D0"/>
<evidence type="ECO:0000313" key="2">
    <source>
        <dbReference type="EMBL" id="NMO13687.1"/>
    </source>
</evidence>
<feature type="domain" description="Beta-lactamase-related" evidence="1">
    <location>
        <begin position="17"/>
        <end position="378"/>
    </location>
</feature>
<protein>
    <submittedName>
        <fullName evidence="2">Beta-lactamase family protein</fullName>
    </submittedName>
</protein>
<dbReference type="PANTHER" id="PTHR43283:SF3">
    <property type="entry name" value="BETA-LACTAMASE FAMILY PROTEIN (AFU_ORTHOLOGUE AFUA_5G07500)"/>
    <property type="match status" value="1"/>
</dbReference>